<protein>
    <submittedName>
        <fullName evidence="2">Uncharacterized protein</fullName>
    </submittedName>
</protein>
<dbReference type="EMBL" id="JARBHB010000005">
    <property type="protein sequence ID" value="KAJ8882763.1"/>
    <property type="molecule type" value="Genomic_DNA"/>
</dbReference>
<dbReference type="Proteomes" id="UP001159363">
    <property type="component" value="Chromosome 4"/>
</dbReference>
<gene>
    <name evidence="2" type="ORF">PR048_014576</name>
</gene>
<evidence type="ECO:0000313" key="3">
    <source>
        <dbReference type="Proteomes" id="UP001159363"/>
    </source>
</evidence>
<name>A0ABQ9HEM1_9NEOP</name>
<accession>A0ABQ9HEM1</accession>
<evidence type="ECO:0000313" key="2">
    <source>
        <dbReference type="EMBL" id="KAJ8882763.1"/>
    </source>
</evidence>
<feature type="region of interest" description="Disordered" evidence="1">
    <location>
        <begin position="856"/>
        <end position="891"/>
    </location>
</feature>
<reference evidence="2 3" key="1">
    <citation type="submission" date="2023-02" db="EMBL/GenBank/DDBJ databases">
        <title>LHISI_Scaffold_Assembly.</title>
        <authorList>
            <person name="Stuart O.P."/>
            <person name="Cleave R."/>
            <person name="Magrath M.J.L."/>
            <person name="Mikheyev A.S."/>
        </authorList>
    </citation>
    <scope>NUCLEOTIDE SEQUENCE [LARGE SCALE GENOMIC DNA]</scope>
    <source>
        <strain evidence="2">Daus_M_001</strain>
        <tissue evidence="2">Leg muscle</tissue>
    </source>
</reference>
<proteinExistence type="predicted"/>
<keyword evidence="3" id="KW-1185">Reference proteome</keyword>
<sequence length="1068" mass="117311">MKTTYETPVSRKISAILTLQNPHILLLVNVISQMVRQLAFHIGELALIPGGVVPRFSHVGNRTGRCRWSTGVFSGISRFPQTCIPALFHAHLTSLLSANIPTPLKNTEEYRSGTEQPLMKRTPDARANILASLARKTVGTPLANQRLVTYSPAGRPYEREPFTAGSSQSDNVRYQSFAHSIREWSPAGVVPCYRSGKRPYVCYLLYCALLAPINSVIMKQYSNMWHMKVSCPGTGDVGIGGSGEKCSIVTEFTVVGFGSLHKAPHPPPPPWSLGFVKECHQARGRTGVVVRPLGSIAGGVAPPDFRTWKSCRMMSLVSGFSPVPPPSPKHFGAAPSFCVPSPPLRPITSFLSFFRSGMELPASHNFIPLLSQPLASNNKVVVPPPQPLPYNASHFPADREREKGGVSLRYLAWNDPSAVSNEDIEGWKNIAVRRRGCRGAGFCCSRLRDDRRTTATSLTPPAESSLIRGACTETFSATSFIARIRMPRPILTGANCTVKRHDGNTARPARRSDEALELHVSTAPALLDLGRADTCFSFQFQPQGLFHEPSTGGSLKNERYLSQVGNFFYWSLPSAVYRKGHVLDIARAYTIVWAKVYPRFYIFLRLQACLGHIPHCFQTKNTLCALRRRTIPQESNRAFDYRALTTPRMFTNTVSEHSSIAKIGFSNGQISKYTSQIHTKIIEGPSLNLSADFSPIILTGSPLKFRKYVQHEENTVFLVEAMTYFMLVLRNIANYAPNLTANGATIYVPCASLTTCLPYMHCTSQNSSEVYISYDWKHAEDARATADTECLNCSQSLFAGCGFLGYVEFLVSSWFAGRSEPPQLLCEGRGAGKNQLLSVEKKCTGTQAEKFRQTLENQNQNGRTGNQNLALPNTRRRIRRGFPPRDNGGGSCSNFPRYHAASCERPTPHSLLSALEGTLHTSLKYTSIVAHLPPLQGAEGGSRRKGLSYTSCPPAFRGRGDVVVRPLSPPPPPQGELVSIPDGVIPGLVARGNCDGSCDGRRVSSGMSHSPPPSQSGAAPSSTYQDEKRRSDTGGFATRFKCAIACTYKAYLTGVQRALLRCVYLWDF</sequence>
<feature type="region of interest" description="Disordered" evidence="1">
    <location>
        <begin position="1000"/>
        <end position="1031"/>
    </location>
</feature>
<evidence type="ECO:0000256" key="1">
    <source>
        <dbReference type="SAM" id="MobiDB-lite"/>
    </source>
</evidence>
<organism evidence="2 3">
    <name type="scientific">Dryococelus australis</name>
    <dbReference type="NCBI Taxonomy" id="614101"/>
    <lineage>
        <taxon>Eukaryota</taxon>
        <taxon>Metazoa</taxon>
        <taxon>Ecdysozoa</taxon>
        <taxon>Arthropoda</taxon>
        <taxon>Hexapoda</taxon>
        <taxon>Insecta</taxon>
        <taxon>Pterygota</taxon>
        <taxon>Neoptera</taxon>
        <taxon>Polyneoptera</taxon>
        <taxon>Phasmatodea</taxon>
        <taxon>Verophasmatodea</taxon>
        <taxon>Anareolatae</taxon>
        <taxon>Phasmatidae</taxon>
        <taxon>Eurycanthinae</taxon>
        <taxon>Dryococelus</taxon>
    </lineage>
</organism>
<comment type="caution">
    <text evidence="2">The sequence shown here is derived from an EMBL/GenBank/DDBJ whole genome shotgun (WGS) entry which is preliminary data.</text>
</comment>
<feature type="compositionally biased region" description="Low complexity" evidence="1">
    <location>
        <begin position="857"/>
        <end position="868"/>
    </location>
</feature>